<dbReference type="GO" id="GO:0006508">
    <property type="term" value="P:proteolysis"/>
    <property type="evidence" value="ECO:0007669"/>
    <property type="project" value="UniProtKB-KW"/>
</dbReference>
<evidence type="ECO:0000256" key="4">
    <source>
        <dbReference type="ARBA" id="ARBA00022670"/>
    </source>
</evidence>
<evidence type="ECO:0000313" key="10">
    <source>
        <dbReference type="EMBL" id="NNG34468.1"/>
    </source>
</evidence>
<dbReference type="AlphaFoldDB" id="A0A849A5S7"/>
<sequence length="787" mass="83442">MSSVNQATVEYPQATRDDTADTLHGERVADPYRYLEDPDADRTVAFVTAQNAVSQPYLDALPTAGYFRRLLTHLLDRPHAGAPWERGGRYFRLQKPAGANQHRLLAGNTLPELISTPRVLLDPNELADDGSVSIADVGISPDGRFAAVALSESGSDWRRIVVLDADNGARVDVELQWTKWVGPTWLPDSSGLVYWRYPEPQTDGHGEFVVEMPPGALTLHRLGTDQDQDISIWSAAKDLPETAAARADGPEWLVQPQFSDDGRYLMLTAGPGTDSRTLVQIVPVSDDPAAPFGAVRTVIGELTDTYWPVEIVGEQLFLTTKAGAERGRLVRLNLADSDSNTDGTAAHTDGTDGAAGPQLVEVIGEHPEDVLTEVAACAAGWLAVYSHDTAHRIDLVPRLDSAAGSDGAARVDGTAGSDGTAGVDSTGALDGGGQAPQPIPAPNFSSLSGLHSRLSSDEVFLEWSSFTDPGSCYRVAADAPEKPEPLPDNDSGREGQARGTTAQGGSVRSGSVPAVDVVIERRTGVSADGTPVPMTVVRRSGLPDGPRPTLLYGYGGFDIAVVPEYRAMFDAWVRAGGVLVVANLRGGGEFGQSWHEAGMLEHKQRVFDDLYGCAEALIADGTTTAAQLAVHGRSNGGLLAGAALVQRPDLWAAALPTVGVLDMLRFHLFTIGRAWTTEYGNPDDPQQFPALRAYSPLHNTVEGASYPATLITTGDHDDRVVPAHSLKFGAQLQYSQGGDAPVLLRIDTKAGHGAGKSMQALAAEYADQLAFAAAHTGLNPESSDQPG</sequence>
<dbReference type="GO" id="GO:0005829">
    <property type="term" value="C:cytosol"/>
    <property type="evidence" value="ECO:0007669"/>
    <property type="project" value="TreeGrafter"/>
</dbReference>
<evidence type="ECO:0000313" key="11">
    <source>
        <dbReference type="Proteomes" id="UP000562984"/>
    </source>
</evidence>
<comment type="similarity">
    <text evidence="2">Belongs to the peptidase S9A family.</text>
</comment>
<dbReference type="Pfam" id="PF00326">
    <property type="entry name" value="Peptidase_S9"/>
    <property type="match status" value="1"/>
</dbReference>
<evidence type="ECO:0000256" key="3">
    <source>
        <dbReference type="ARBA" id="ARBA00011897"/>
    </source>
</evidence>
<feature type="region of interest" description="Disordered" evidence="7">
    <location>
        <begin position="1"/>
        <end position="24"/>
    </location>
</feature>
<proteinExistence type="inferred from homology"/>
<dbReference type="InterPro" id="IPR023302">
    <property type="entry name" value="Pept_S9A_N"/>
</dbReference>
<evidence type="ECO:0000256" key="1">
    <source>
        <dbReference type="ARBA" id="ARBA00001070"/>
    </source>
</evidence>
<organism evidence="10 11">
    <name type="scientific">Nakamurella aerolata</name>
    <dbReference type="NCBI Taxonomy" id="1656892"/>
    <lineage>
        <taxon>Bacteria</taxon>
        <taxon>Bacillati</taxon>
        <taxon>Actinomycetota</taxon>
        <taxon>Actinomycetes</taxon>
        <taxon>Nakamurellales</taxon>
        <taxon>Nakamurellaceae</taxon>
        <taxon>Nakamurella</taxon>
    </lineage>
</organism>
<dbReference type="InterPro" id="IPR051167">
    <property type="entry name" value="Prolyl_oligopep/macrocyclase"/>
</dbReference>
<feature type="region of interest" description="Disordered" evidence="7">
    <location>
        <begin position="403"/>
        <end position="438"/>
    </location>
</feature>
<reference evidence="10 11" key="1">
    <citation type="submission" date="2020-05" db="EMBL/GenBank/DDBJ databases">
        <title>Nakamurella sp. DB0629 isolated from air conditioner.</title>
        <authorList>
            <person name="Kim D.H."/>
            <person name="Kim D.-U."/>
        </authorList>
    </citation>
    <scope>NUCLEOTIDE SEQUENCE [LARGE SCALE GENOMIC DNA]</scope>
    <source>
        <strain evidence="10 11">DB0629</strain>
    </source>
</reference>
<feature type="compositionally biased region" description="Basic and acidic residues" evidence="7">
    <location>
        <begin position="15"/>
        <end position="24"/>
    </location>
</feature>
<protein>
    <recommendedName>
        <fullName evidence="3">prolyl oligopeptidase</fullName>
        <ecNumber evidence="3">3.4.21.26</ecNumber>
    </recommendedName>
</protein>
<comment type="catalytic activity">
    <reaction evidence="1">
        <text>Hydrolysis of Pro-|-Xaa &gt;&gt; Ala-|-Xaa in oligopeptides.</text>
        <dbReference type="EC" id="3.4.21.26"/>
    </reaction>
</comment>
<evidence type="ECO:0000256" key="5">
    <source>
        <dbReference type="ARBA" id="ARBA00022801"/>
    </source>
</evidence>
<feature type="compositionally biased region" description="Polar residues" evidence="7">
    <location>
        <begin position="498"/>
        <end position="509"/>
    </location>
</feature>
<evidence type="ECO:0000256" key="2">
    <source>
        <dbReference type="ARBA" id="ARBA00005228"/>
    </source>
</evidence>
<dbReference type="GO" id="GO:0004252">
    <property type="term" value="F:serine-type endopeptidase activity"/>
    <property type="evidence" value="ECO:0007669"/>
    <property type="project" value="UniProtKB-EC"/>
</dbReference>
<dbReference type="FunFam" id="3.40.50.1820:FF:000005">
    <property type="entry name" value="Prolyl endopeptidase"/>
    <property type="match status" value="1"/>
</dbReference>
<dbReference type="Gene3D" id="3.40.50.1820">
    <property type="entry name" value="alpha/beta hydrolase"/>
    <property type="match status" value="2"/>
</dbReference>
<feature type="region of interest" description="Disordered" evidence="7">
    <location>
        <begin position="336"/>
        <end position="355"/>
    </location>
</feature>
<dbReference type="PANTHER" id="PTHR42881:SF2">
    <property type="entry name" value="PROLYL ENDOPEPTIDASE"/>
    <property type="match status" value="1"/>
</dbReference>
<accession>A0A849A5S7</accession>
<feature type="domain" description="Peptidase S9 prolyl oligopeptidase catalytic" evidence="8">
    <location>
        <begin position="568"/>
        <end position="777"/>
    </location>
</feature>
<feature type="domain" description="Peptidase S9A N-terminal" evidence="9">
    <location>
        <begin position="12"/>
        <end position="481"/>
    </location>
</feature>
<evidence type="ECO:0000259" key="9">
    <source>
        <dbReference type="Pfam" id="PF02897"/>
    </source>
</evidence>
<dbReference type="InterPro" id="IPR001375">
    <property type="entry name" value="Peptidase_S9_cat"/>
</dbReference>
<dbReference type="Pfam" id="PF02897">
    <property type="entry name" value="Peptidase_S9_N"/>
    <property type="match status" value="1"/>
</dbReference>
<gene>
    <name evidence="10" type="ORF">HKD39_01770</name>
</gene>
<dbReference type="SUPFAM" id="SSF50993">
    <property type="entry name" value="Peptidase/esterase 'gauge' domain"/>
    <property type="match status" value="1"/>
</dbReference>
<evidence type="ECO:0000259" key="8">
    <source>
        <dbReference type="Pfam" id="PF00326"/>
    </source>
</evidence>
<dbReference type="InterPro" id="IPR029058">
    <property type="entry name" value="AB_hydrolase_fold"/>
</dbReference>
<dbReference type="SUPFAM" id="SSF53474">
    <property type="entry name" value="alpha/beta-Hydrolases"/>
    <property type="match status" value="1"/>
</dbReference>
<feature type="region of interest" description="Disordered" evidence="7">
    <location>
        <begin position="474"/>
        <end position="511"/>
    </location>
</feature>
<dbReference type="GO" id="GO:0070012">
    <property type="term" value="F:oligopeptidase activity"/>
    <property type="evidence" value="ECO:0007669"/>
    <property type="project" value="TreeGrafter"/>
</dbReference>
<dbReference type="EMBL" id="JABEND010000001">
    <property type="protein sequence ID" value="NNG34468.1"/>
    <property type="molecule type" value="Genomic_DNA"/>
</dbReference>
<feature type="compositionally biased region" description="Low complexity" evidence="7">
    <location>
        <begin position="341"/>
        <end position="355"/>
    </location>
</feature>
<dbReference type="Gene3D" id="2.130.10.120">
    <property type="entry name" value="Prolyl oligopeptidase, N-terminal domain"/>
    <property type="match status" value="2"/>
</dbReference>
<dbReference type="PANTHER" id="PTHR42881">
    <property type="entry name" value="PROLYL ENDOPEPTIDASE"/>
    <property type="match status" value="1"/>
</dbReference>
<dbReference type="PRINTS" id="PR00862">
    <property type="entry name" value="PROLIGOPTASE"/>
</dbReference>
<comment type="caution">
    <text evidence="10">The sequence shown here is derived from an EMBL/GenBank/DDBJ whole genome shotgun (WGS) entry which is preliminary data.</text>
</comment>
<keyword evidence="6" id="KW-0720">Serine protease</keyword>
<dbReference type="RefSeq" id="WP_171198098.1">
    <property type="nucleotide sequence ID" value="NZ_JABEND010000001.1"/>
</dbReference>
<feature type="compositionally biased region" description="Basic and acidic residues" evidence="7">
    <location>
        <begin position="479"/>
        <end position="496"/>
    </location>
</feature>
<dbReference type="EC" id="3.4.21.26" evidence="3"/>
<dbReference type="InterPro" id="IPR002470">
    <property type="entry name" value="Peptidase_S9A"/>
</dbReference>
<keyword evidence="11" id="KW-1185">Reference proteome</keyword>
<evidence type="ECO:0000256" key="7">
    <source>
        <dbReference type="SAM" id="MobiDB-lite"/>
    </source>
</evidence>
<name>A0A849A5S7_9ACTN</name>
<keyword evidence="5" id="KW-0378">Hydrolase</keyword>
<evidence type="ECO:0000256" key="6">
    <source>
        <dbReference type="ARBA" id="ARBA00022825"/>
    </source>
</evidence>
<dbReference type="Proteomes" id="UP000562984">
    <property type="component" value="Unassembled WGS sequence"/>
</dbReference>
<keyword evidence="4" id="KW-0645">Protease</keyword>